<evidence type="ECO:0000313" key="3">
    <source>
        <dbReference type="Proteomes" id="UP000243488"/>
    </source>
</evidence>
<dbReference type="STRING" id="1931241.BVH74_02435"/>
<dbReference type="RefSeq" id="WP_080048542.1">
    <property type="nucleotide sequence ID" value="NZ_CP020100.1"/>
</dbReference>
<dbReference type="KEGG" id="ppha:BVH74_02435"/>
<accession>A0A1V0B1N3</accession>
<dbReference type="Pfam" id="PF09694">
    <property type="entry name" value="Gcw_chp"/>
    <property type="match status" value="1"/>
</dbReference>
<keyword evidence="3" id="KW-1185">Reference proteome</keyword>
<feature type="signal peptide" evidence="1">
    <location>
        <begin position="1"/>
        <end position="22"/>
    </location>
</feature>
<dbReference type="AlphaFoldDB" id="A0A1V0B1N3"/>
<dbReference type="EMBL" id="CP020100">
    <property type="protein sequence ID" value="AQZ93684.1"/>
    <property type="molecule type" value="Genomic_DNA"/>
</dbReference>
<organism evidence="2 3">
    <name type="scientific">Halopseudomonas phragmitis</name>
    <dbReference type="NCBI Taxonomy" id="1931241"/>
    <lineage>
        <taxon>Bacteria</taxon>
        <taxon>Pseudomonadati</taxon>
        <taxon>Pseudomonadota</taxon>
        <taxon>Gammaproteobacteria</taxon>
        <taxon>Pseudomonadales</taxon>
        <taxon>Pseudomonadaceae</taxon>
        <taxon>Halopseudomonas</taxon>
    </lineage>
</organism>
<protein>
    <recommendedName>
        <fullName evidence="4">Lipoprotein</fullName>
    </recommendedName>
</protein>
<evidence type="ECO:0000313" key="2">
    <source>
        <dbReference type="EMBL" id="AQZ93684.1"/>
    </source>
</evidence>
<reference evidence="2 3" key="1">
    <citation type="submission" date="2017-03" db="EMBL/GenBank/DDBJ databases">
        <title>Complete genome sequence of the novel DNRA strain Pseudomonas sp. S-6-2 isolated from Chinese polluted river sediment. Journal of Biotechnology.</title>
        <authorList>
            <person name="Li J."/>
            <person name="Xiang F."/>
            <person name="Wang L."/>
            <person name="Xi L."/>
            <person name="Liu J."/>
        </authorList>
    </citation>
    <scope>NUCLEOTIDE SEQUENCE [LARGE SCALE GENOMIC DNA]</scope>
    <source>
        <strain evidence="2 3">S-6-2</strain>
    </source>
</reference>
<dbReference type="Proteomes" id="UP000243488">
    <property type="component" value="Chromosome"/>
</dbReference>
<evidence type="ECO:0008006" key="4">
    <source>
        <dbReference type="Google" id="ProtNLM"/>
    </source>
</evidence>
<feature type="chain" id="PRO_5012640445" description="Lipoprotein" evidence="1">
    <location>
        <begin position="23"/>
        <end position="241"/>
    </location>
</feature>
<keyword evidence="1" id="KW-0732">Signal</keyword>
<dbReference type="InterPro" id="IPR010239">
    <property type="entry name" value="CHP02001"/>
</dbReference>
<dbReference type="NCBIfam" id="TIGR02001">
    <property type="entry name" value="gcw_chp"/>
    <property type="match status" value="1"/>
</dbReference>
<gene>
    <name evidence="2" type="ORF">BVH74_02435</name>
</gene>
<sequence length="241" mass="25863">MKKTTTCLCSAFIFGTALTASAESFDTPLGSIDASMSVTLASDYIWRGQSQTAGAGAIQGSLDFAHESGLYIGAWASNVDADTFGASIEIDYYLGFAGQLSDNLSYDLAWATYTYPKAGGAASVDEILASFSFHGLTIGSKYAYEPQSALYTYVSYAFELPYDLGLELHMGHTDTKDPLNPPADNGKTYRDWAVTLGKTLLGLEWALMYSDTNLKGSTCAAWYGKSRYCNGNLTLSVSKGL</sequence>
<evidence type="ECO:0000256" key="1">
    <source>
        <dbReference type="SAM" id="SignalP"/>
    </source>
</evidence>
<name>A0A1V0B1N3_9GAMM</name>
<proteinExistence type="predicted"/>